<name>A0A5B7J0I4_PORTR</name>
<protein>
    <submittedName>
        <fullName evidence="2">Uncharacterized protein</fullName>
    </submittedName>
</protein>
<proteinExistence type="predicted"/>
<dbReference type="EMBL" id="VSRR010087310">
    <property type="protein sequence ID" value="MPC91311.1"/>
    <property type="molecule type" value="Genomic_DNA"/>
</dbReference>
<accession>A0A5B7J0I4</accession>
<gene>
    <name evidence="2" type="ORF">E2C01_086338</name>
</gene>
<evidence type="ECO:0000313" key="2">
    <source>
        <dbReference type="EMBL" id="MPC91311.1"/>
    </source>
</evidence>
<keyword evidence="3" id="KW-1185">Reference proteome</keyword>
<organism evidence="2 3">
    <name type="scientific">Portunus trituberculatus</name>
    <name type="common">Swimming crab</name>
    <name type="synonym">Neptunus trituberculatus</name>
    <dbReference type="NCBI Taxonomy" id="210409"/>
    <lineage>
        <taxon>Eukaryota</taxon>
        <taxon>Metazoa</taxon>
        <taxon>Ecdysozoa</taxon>
        <taxon>Arthropoda</taxon>
        <taxon>Crustacea</taxon>
        <taxon>Multicrustacea</taxon>
        <taxon>Malacostraca</taxon>
        <taxon>Eumalacostraca</taxon>
        <taxon>Eucarida</taxon>
        <taxon>Decapoda</taxon>
        <taxon>Pleocyemata</taxon>
        <taxon>Brachyura</taxon>
        <taxon>Eubrachyura</taxon>
        <taxon>Portunoidea</taxon>
        <taxon>Portunidae</taxon>
        <taxon>Portuninae</taxon>
        <taxon>Portunus</taxon>
    </lineage>
</organism>
<evidence type="ECO:0000313" key="3">
    <source>
        <dbReference type="Proteomes" id="UP000324222"/>
    </source>
</evidence>
<comment type="caution">
    <text evidence="2">The sequence shown here is derived from an EMBL/GenBank/DDBJ whole genome shotgun (WGS) entry which is preliminary data.</text>
</comment>
<feature type="compositionally biased region" description="Basic residues" evidence="1">
    <location>
        <begin position="1"/>
        <end position="10"/>
    </location>
</feature>
<dbReference type="Proteomes" id="UP000324222">
    <property type="component" value="Unassembled WGS sequence"/>
</dbReference>
<sequence>MDTPVGRRHRGDWPGAGEGAGASWIPASLLQERIRLGVNLPGDRC</sequence>
<reference evidence="2 3" key="1">
    <citation type="submission" date="2019-05" db="EMBL/GenBank/DDBJ databases">
        <title>Another draft genome of Portunus trituberculatus and its Hox gene families provides insights of decapod evolution.</title>
        <authorList>
            <person name="Jeong J.-H."/>
            <person name="Song I."/>
            <person name="Kim S."/>
            <person name="Choi T."/>
            <person name="Kim D."/>
            <person name="Ryu S."/>
            <person name="Kim W."/>
        </authorList>
    </citation>
    <scope>NUCLEOTIDE SEQUENCE [LARGE SCALE GENOMIC DNA]</scope>
    <source>
        <tissue evidence="2">Muscle</tissue>
    </source>
</reference>
<dbReference type="AlphaFoldDB" id="A0A5B7J0I4"/>
<evidence type="ECO:0000256" key="1">
    <source>
        <dbReference type="SAM" id="MobiDB-lite"/>
    </source>
</evidence>
<feature type="region of interest" description="Disordered" evidence="1">
    <location>
        <begin position="1"/>
        <end position="22"/>
    </location>
</feature>